<dbReference type="GO" id="GO:0061630">
    <property type="term" value="F:ubiquitin protein ligase activity"/>
    <property type="evidence" value="ECO:0007669"/>
    <property type="project" value="TreeGrafter"/>
</dbReference>
<proteinExistence type="predicted"/>
<evidence type="ECO:0000259" key="5">
    <source>
        <dbReference type="PROSITE" id="PS50089"/>
    </source>
</evidence>
<dbReference type="GO" id="GO:0008270">
    <property type="term" value="F:zinc ion binding"/>
    <property type="evidence" value="ECO:0007669"/>
    <property type="project" value="UniProtKB-KW"/>
</dbReference>
<dbReference type="EMBL" id="NBIV01000260">
    <property type="protein sequence ID" value="PXF40793.1"/>
    <property type="molecule type" value="Genomic_DNA"/>
</dbReference>
<evidence type="ECO:0000313" key="6">
    <source>
        <dbReference type="EMBL" id="PXF40793.1"/>
    </source>
</evidence>
<sequence length="149" mass="16723">MDLILFDFFDIALSPTPTSHQPCQSEKTPSPLHPFFHAFTSCLPRRINEPTDIPSILLDMLLSNFVQHGLSQSLINALPTETVCSPSNPHQSPSDSHLSSPHKCAICLAPYQPRETVRRLPCNHPFHAQCVDLWLNKRNSCPICKAHAY</sequence>
<evidence type="ECO:0000256" key="1">
    <source>
        <dbReference type="ARBA" id="ARBA00022723"/>
    </source>
</evidence>
<dbReference type="InterPro" id="IPR051834">
    <property type="entry name" value="RING_finger_E3_ligase"/>
</dbReference>
<gene>
    <name evidence="6" type="ORF">BWQ96_09503</name>
</gene>
<dbReference type="InterPro" id="IPR013083">
    <property type="entry name" value="Znf_RING/FYVE/PHD"/>
</dbReference>
<feature type="domain" description="RING-type" evidence="5">
    <location>
        <begin position="104"/>
        <end position="145"/>
    </location>
</feature>
<dbReference type="SUPFAM" id="SSF57850">
    <property type="entry name" value="RING/U-box"/>
    <property type="match status" value="1"/>
</dbReference>
<dbReference type="AlphaFoldDB" id="A0A2V3IFI0"/>
<dbReference type="PANTHER" id="PTHR45931">
    <property type="entry name" value="SI:CH211-59O9.10"/>
    <property type="match status" value="1"/>
</dbReference>
<name>A0A2V3IFI0_9FLOR</name>
<protein>
    <submittedName>
        <fullName evidence="6">RING finger protein 44</fullName>
    </submittedName>
</protein>
<keyword evidence="1" id="KW-0479">Metal-binding</keyword>
<dbReference type="SMART" id="SM00184">
    <property type="entry name" value="RING"/>
    <property type="match status" value="1"/>
</dbReference>
<organism evidence="6 7">
    <name type="scientific">Gracilariopsis chorda</name>
    <dbReference type="NCBI Taxonomy" id="448386"/>
    <lineage>
        <taxon>Eukaryota</taxon>
        <taxon>Rhodophyta</taxon>
        <taxon>Florideophyceae</taxon>
        <taxon>Rhodymeniophycidae</taxon>
        <taxon>Gracilariales</taxon>
        <taxon>Gracilariaceae</taxon>
        <taxon>Gracilariopsis</taxon>
    </lineage>
</organism>
<dbReference type="Gene3D" id="3.30.40.10">
    <property type="entry name" value="Zinc/RING finger domain, C3HC4 (zinc finger)"/>
    <property type="match status" value="1"/>
</dbReference>
<evidence type="ECO:0000256" key="4">
    <source>
        <dbReference type="PROSITE-ProRule" id="PRU00175"/>
    </source>
</evidence>
<dbReference type="Pfam" id="PF13639">
    <property type="entry name" value="zf-RING_2"/>
    <property type="match status" value="1"/>
</dbReference>
<dbReference type="GO" id="GO:0006511">
    <property type="term" value="P:ubiquitin-dependent protein catabolic process"/>
    <property type="evidence" value="ECO:0007669"/>
    <property type="project" value="TreeGrafter"/>
</dbReference>
<keyword evidence="2 4" id="KW-0863">Zinc-finger</keyword>
<reference evidence="6 7" key="1">
    <citation type="journal article" date="2018" name="Mol. Biol. Evol.">
        <title>Analysis of the draft genome of the red seaweed Gracilariopsis chorda provides insights into genome size evolution in Rhodophyta.</title>
        <authorList>
            <person name="Lee J."/>
            <person name="Yang E.C."/>
            <person name="Graf L."/>
            <person name="Yang J.H."/>
            <person name="Qiu H."/>
            <person name="Zel Zion U."/>
            <person name="Chan C.X."/>
            <person name="Stephens T.G."/>
            <person name="Weber A.P.M."/>
            <person name="Boo G.H."/>
            <person name="Boo S.M."/>
            <person name="Kim K.M."/>
            <person name="Shin Y."/>
            <person name="Jung M."/>
            <person name="Lee S.J."/>
            <person name="Yim H.S."/>
            <person name="Lee J.H."/>
            <person name="Bhattacharya D."/>
            <person name="Yoon H.S."/>
        </authorList>
    </citation>
    <scope>NUCLEOTIDE SEQUENCE [LARGE SCALE GENOMIC DNA]</scope>
    <source>
        <strain evidence="6 7">SKKU-2015</strain>
        <tissue evidence="6">Whole body</tissue>
    </source>
</reference>
<evidence type="ECO:0000313" key="7">
    <source>
        <dbReference type="Proteomes" id="UP000247409"/>
    </source>
</evidence>
<evidence type="ECO:0000256" key="3">
    <source>
        <dbReference type="ARBA" id="ARBA00022833"/>
    </source>
</evidence>
<dbReference type="STRING" id="448386.A0A2V3IFI0"/>
<evidence type="ECO:0000256" key="2">
    <source>
        <dbReference type="ARBA" id="ARBA00022771"/>
    </source>
</evidence>
<dbReference type="GO" id="GO:0005634">
    <property type="term" value="C:nucleus"/>
    <property type="evidence" value="ECO:0007669"/>
    <property type="project" value="TreeGrafter"/>
</dbReference>
<accession>A0A2V3IFI0</accession>
<dbReference type="InterPro" id="IPR001841">
    <property type="entry name" value="Znf_RING"/>
</dbReference>
<dbReference type="Proteomes" id="UP000247409">
    <property type="component" value="Unassembled WGS sequence"/>
</dbReference>
<keyword evidence="3" id="KW-0862">Zinc</keyword>
<dbReference type="PANTHER" id="PTHR45931:SF3">
    <property type="entry name" value="RING ZINC FINGER-CONTAINING PROTEIN"/>
    <property type="match status" value="1"/>
</dbReference>
<dbReference type="OrthoDB" id="8062037at2759"/>
<comment type="caution">
    <text evidence="6">The sequence shown here is derived from an EMBL/GenBank/DDBJ whole genome shotgun (WGS) entry which is preliminary data.</text>
</comment>
<keyword evidence="7" id="KW-1185">Reference proteome</keyword>
<dbReference type="PROSITE" id="PS50089">
    <property type="entry name" value="ZF_RING_2"/>
    <property type="match status" value="1"/>
</dbReference>